<dbReference type="Pfam" id="PF00076">
    <property type="entry name" value="RRM_1"/>
    <property type="match status" value="4"/>
</dbReference>
<sequence length="1151" mass="133415">MGKPNYGQRNGKSWIYRQKIKLKKINNTDSADENGQNSRIVVRNLSFKVTEKDVKRFFEPFGEITEINLLKRPDGNLVGCGFIRFKHVEDASKAIFNTNKKEFLGRTISSDWAIPKSKFCEKLEKGLSRNQETDKDEKQSQDAQEENNEDKNTYKKKITKEKDNLNKQKRRKLQKMKKQKKRARIVIRNLAFQVTEDNLKEYFSQYGEINEIKILTKPDGKQTGVAFVQFNIVQSAAKAIHYANMQSLLNRPMIVDWAVPKNKFSQNNMDVKPEIKTESIDKDEVHDTSEIKIIDSENEDSESDAESDSKEVTIESIKEETESEEEEAEIKHEVEDTDDEDENDNDSNDDDDDDDINITIDQTVIKTEEENEKNCSDAKHPRRISNDVSEGRTVFLKNVPFSVKNDELKSFMEQFGPIYYALICIDPLTEYSKGTAFVKFRHIEDAEKCLLAGTELRLRDQIIDTHRALHKNEVGNKKSLKEQRIKDTRNLYLVKEGVVLAGNPAAVEVSISDMEKRLKLERWKSQMLRNLNMFVSRVRLAVHNLPSNLDDAKLRQLFKNHSGPKAVIKEARVMRDLKNVDATGKGKSKEYGFVTFTTHEDALKALRSVNNNPNIFSKHRRPIVGFSIENRILVNAKERRIQKSRDRNPLWSGNKNKRKSEDAKEEIPIKRVKDRKVIENESNEKSYTGIIGKLGQDKLRSNFKLKSQAELHMRAMKKQKKLSKTIKQLEAAKKAKTKKMQDNMPTTKRVNKSDVDTNDTNFNMLLNNYRNKLKGIDLKKSKCLQMATLRQYTRDLLRRFIRFETKSDRVTLDRLAVDVGEQDLLPHRPYLDIPGPKPIPLLGNTWRFLPYLGNFDIQAVDKLSKRLHDQYGDIVKIEGLLGRPDMVFVYDANEIERIFRREEKMPHRPSMPSLDYYKHVLRKDFFQDNPGVIAVIARIRDRKHEVPNDFLNEMHKWSLESIARVALDVRLGCLDDNADAETQKLIDALITFFKNVPVLELKMPFWKIFNTPTWQQYVNALDTIVSIISKYTAAALSRAKSNVDSDKELSLLERVLALEGDTKVASILALDLFLVGVDTVHVVFQHYVISNLEKYFSRCHEFLPERWLREEDEVRHGFASLPFGYGRRMCLGRRFAELEMIIVISKVRDDL</sequence>
<dbReference type="CDD" id="cd12414">
    <property type="entry name" value="RRM2_RBM28_like"/>
    <property type="match status" value="1"/>
</dbReference>
<evidence type="ECO:0000313" key="11">
    <source>
        <dbReference type="Proteomes" id="UP000036403"/>
    </source>
</evidence>
<dbReference type="Pfam" id="PF00067">
    <property type="entry name" value="p450"/>
    <property type="match status" value="2"/>
</dbReference>
<keyword evidence="3" id="KW-0677">Repeat</keyword>
<feature type="domain" description="RRM" evidence="9">
    <location>
        <begin position="183"/>
        <end position="260"/>
    </location>
</feature>
<dbReference type="PROSITE" id="PS50102">
    <property type="entry name" value="RRM"/>
    <property type="match status" value="4"/>
</dbReference>
<dbReference type="InterPro" id="IPR035979">
    <property type="entry name" value="RBD_domain_sf"/>
</dbReference>
<feature type="region of interest" description="Disordered" evidence="8">
    <location>
        <begin position="734"/>
        <end position="755"/>
    </location>
</feature>
<evidence type="ECO:0000259" key="9">
    <source>
        <dbReference type="PROSITE" id="PS50102"/>
    </source>
</evidence>
<feature type="compositionally biased region" description="Basic and acidic residues" evidence="8">
    <location>
        <begin position="271"/>
        <end position="295"/>
    </location>
</feature>
<evidence type="ECO:0000256" key="4">
    <source>
        <dbReference type="ARBA" id="ARBA00022884"/>
    </source>
</evidence>
<protein>
    <submittedName>
        <fullName evidence="10">Rna-binding protein 28-like protein</fullName>
    </submittedName>
</protein>
<proteinExistence type="inferred from homology"/>
<dbReference type="GO" id="GO:0005506">
    <property type="term" value="F:iron ion binding"/>
    <property type="evidence" value="ECO:0007669"/>
    <property type="project" value="InterPro"/>
</dbReference>
<keyword evidence="6" id="KW-0539">Nucleus</keyword>
<evidence type="ECO:0000256" key="8">
    <source>
        <dbReference type="SAM" id="MobiDB-lite"/>
    </source>
</evidence>
<dbReference type="PROSITE" id="PS00086">
    <property type="entry name" value="CYTOCHROME_P450"/>
    <property type="match status" value="1"/>
</dbReference>
<comment type="similarity">
    <text evidence="2">Belongs to the cytochrome P450 family.</text>
</comment>
<dbReference type="Gene3D" id="1.10.630.10">
    <property type="entry name" value="Cytochrome P450"/>
    <property type="match status" value="2"/>
</dbReference>
<evidence type="ECO:0000256" key="3">
    <source>
        <dbReference type="ARBA" id="ARBA00022737"/>
    </source>
</evidence>
<evidence type="ECO:0000256" key="7">
    <source>
        <dbReference type="PROSITE-ProRule" id="PRU00176"/>
    </source>
</evidence>
<dbReference type="GO" id="GO:0016705">
    <property type="term" value="F:oxidoreductase activity, acting on paired donors, with incorporation or reduction of molecular oxygen"/>
    <property type="evidence" value="ECO:0007669"/>
    <property type="project" value="InterPro"/>
</dbReference>
<dbReference type="SUPFAM" id="SSF48264">
    <property type="entry name" value="Cytochrome P450"/>
    <property type="match status" value="1"/>
</dbReference>
<organism evidence="10 11">
    <name type="scientific">Lasius niger</name>
    <name type="common">Black garden ant</name>
    <dbReference type="NCBI Taxonomy" id="67767"/>
    <lineage>
        <taxon>Eukaryota</taxon>
        <taxon>Metazoa</taxon>
        <taxon>Ecdysozoa</taxon>
        <taxon>Arthropoda</taxon>
        <taxon>Hexapoda</taxon>
        <taxon>Insecta</taxon>
        <taxon>Pterygota</taxon>
        <taxon>Neoptera</taxon>
        <taxon>Endopterygota</taxon>
        <taxon>Hymenoptera</taxon>
        <taxon>Apocrita</taxon>
        <taxon>Aculeata</taxon>
        <taxon>Formicoidea</taxon>
        <taxon>Formicidae</taxon>
        <taxon>Formicinae</taxon>
        <taxon>Lasius</taxon>
        <taxon>Lasius</taxon>
    </lineage>
</organism>
<dbReference type="InterPro" id="IPR001128">
    <property type="entry name" value="Cyt_P450"/>
</dbReference>
<feature type="domain" description="RRM" evidence="9">
    <location>
        <begin position="38"/>
        <end position="115"/>
    </location>
</feature>
<evidence type="ECO:0000256" key="5">
    <source>
        <dbReference type="ARBA" id="ARBA00023033"/>
    </source>
</evidence>
<evidence type="ECO:0000256" key="6">
    <source>
        <dbReference type="ARBA" id="ARBA00023242"/>
    </source>
</evidence>
<feature type="compositionally biased region" description="Basic and acidic residues" evidence="8">
    <location>
        <begin position="128"/>
        <end position="140"/>
    </location>
</feature>
<feature type="compositionally biased region" description="Basic and acidic residues" evidence="8">
    <location>
        <begin position="366"/>
        <end position="379"/>
    </location>
</feature>
<feature type="region of interest" description="Disordered" evidence="8">
    <location>
        <begin position="269"/>
        <end position="383"/>
    </location>
</feature>
<evidence type="ECO:0000313" key="10">
    <source>
        <dbReference type="EMBL" id="KMQ97834.1"/>
    </source>
</evidence>
<feature type="compositionally biased region" description="Acidic residues" evidence="8">
    <location>
        <begin position="296"/>
        <end position="306"/>
    </location>
</feature>
<feature type="compositionally biased region" description="Basic residues" evidence="8">
    <location>
        <begin position="167"/>
        <end position="180"/>
    </location>
</feature>
<evidence type="ECO:0000256" key="1">
    <source>
        <dbReference type="ARBA" id="ARBA00004123"/>
    </source>
</evidence>
<dbReference type="PaxDb" id="67767-A0A0J7L5R1"/>
<dbReference type="SUPFAM" id="SSF54928">
    <property type="entry name" value="RNA-binding domain, RBD"/>
    <property type="match status" value="3"/>
</dbReference>
<dbReference type="EMBL" id="LBMM01000668">
    <property type="protein sequence ID" value="KMQ97834.1"/>
    <property type="molecule type" value="Genomic_DNA"/>
</dbReference>
<dbReference type="FunFam" id="3.30.70.330:FF:000182">
    <property type="entry name" value="RNA-binding motif protein 28"/>
    <property type="match status" value="1"/>
</dbReference>
<dbReference type="InterPro" id="IPR051945">
    <property type="entry name" value="RRM_MRD1_RNA_proc_ribogen"/>
</dbReference>
<dbReference type="SMART" id="SM00360">
    <property type="entry name" value="RRM"/>
    <property type="match status" value="4"/>
</dbReference>
<dbReference type="InterPro" id="IPR000504">
    <property type="entry name" value="RRM_dom"/>
</dbReference>
<accession>A0A0J7L5R1</accession>
<keyword evidence="11" id="KW-1185">Reference proteome</keyword>
<dbReference type="OrthoDB" id="3945418at2759"/>
<dbReference type="AlphaFoldDB" id="A0A0J7L5R1"/>
<name>A0A0J7L5R1_LASNI</name>
<dbReference type="GO" id="GO:0005730">
    <property type="term" value="C:nucleolus"/>
    <property type="evidence" value="ECO:0007669"/>
    <property type="project" value="TreeGrafter"/>
</dbReference>
<dbReference type="InterPro" id="IPR036396">
    <property type="entry name" value="Cyt_P450_sf"/>
</dbReference>
<feature type="region of interest" description="Disordered" evidence="8">
    <location>
        <begin position="128"/>
        <end position="180"/>
    </location>
</feature>
<feature type="region of interest" description="Disordered" evidence="8">
    <location>
        <begin position="643"/>
        <end position="665"/>
    </location>
</feature>
<keyword evidence="5" id="KW-0560">Oxidoreductase</keyword>
<dbReference type="GO" id="GO:0004497">
    <property type="term" value="F:monooxygenase activity"/>
    <property type="evidence" value="ECO:0007669"/>
    <property type="project" value="UniProtKB-KW"/>
</dbReference>
<feature type="domain" description="RRM" evidence="9">
    <location>
        <begin position="538"/>
        <end position="646"/>
    </location>
</feature>
<dbReference type="PANTHER" id="PTHR48039">
    <property type="entry name" value="RNA-BINDING MOTIF PROTEIN 14B"/>
    <property type="match status" value="1"/>
</dbReference>
<dbReference type="GO" id="GO:0003729">
    <property type="term" value="F:mRNA binding"/>
    <property type="evidence" value="ECO:0007669"/>
    <property type="project" value="TreeGrafter"/>
</dbReference>
<comment type="caution">
    <text evidence="10">The sequence shown here is derived from an EMBL/GenBank/DDBJ whole genome shotgun (WGS) entry which is preliminary data.</text>
</comment>
<feature type="domain" description="RRM" evidence="9">
    <location>
        <begin position="392"/>
        <end position="470"/>
    </location>
</feature>
<dbReference type="Proteomes" id="UP000036403">
    <property type="component" value="Unassembled WGS sequence"/>
</dbReference>
<gene>
    <name evidence="10" type="ORF">RF55_1830</name>
</gene>
<dbReference type="GO" id="GO:0020037">
    <property type="term" value="F:heme binding"/>
    <property type="evidence" value="ECO:0007669"/>
    <property type="project" value="InterPro"/>
</dbReference>
<dbReference type="InterPro" id="IPR012677">
    <property type="entry name" value="Nucleotide-bd_a/b_plait_sf"/>
</dbReference>
<evidence type="ECO:0000256" key="2">
    <source>
        <dbReference type="ARBA" id="ARBA00010617"/>
    </source>
</evidence>
<dbReference type="InterPro" id="IPR017972">
    <property type="entry name" value="Cyt_P450_CS"/>
</dbReference>
<dbReference type="STRING" id="67767.A0A0J7L5R1"/>
<dbReference type="PANTHER" id="PTHR48039:SF5">
    <property type="entry name" value="RNA-BINDING PROTEIN 28"/>
    <property type="match status" value="1"/>
</dbReference>
<feature type="compositionally biased region" description="Basic and acidic residues" evidence="8">
    <location>
        <begin position="307"/>
        <end position="320"/>
    </location>
</feature>
<reference evidence="10 11" key="1">
    <citation type="submission" date="2015-04" db="EMBL/GenBank/DDBJ databases">
        <title>Lasius niger genome sequencing.</title>
        <authorList>
            <person name="Konorov E.A."/>
            <person name="Nikitin M.A."/>
            <person name="Kirill M.V."/>
            <person name="Chang P."/>
        </authorList>
    </citation>
    <scope>NUCLEOTIDE SEQUENCE [LARGE SCALE GENOMIC DNA]</scope>
    <source>
        <tissue evidence="10">Whole</tissue>
    </source>
</reference>
<keyword evidence="5" id="KW-0503">Monooxygenase</keyword>
<keyword evidence="4 7" id="KW-0694">RNA-binding</keyword>
<comment type="subcellular location">
    <subcellularLocation>
        <location evidence="1">Nucleus</location>
    </subcellularLocation>
</comment>
<dbReference type="CDD" id="cd12416">
    <property type="entry name" value="RRM4_RBM28_like"/>
    <property type="match status" value="1"/>
</dbReference>
<feature type="compositionally biased region" description="Acidic residues" evidence="8">
    <location>
        <begin position="335"/>
        <end position="356"/>
    </location>
</feature>
<dbReference type="Gene3D" id="3.30.70.330">
    <property type="match status" value="4"/>
</dbReference>